<sequence length="219" mass="23642">MPALLIEDFLQTQGLRLQKDDVAVAYAAAKAVVDMGEAAIERPLLWHCSDELVLADFFAETAENTLLLKKIFMALDSVFSRSQGVAAAAVYTLMPSENRLVRLTAQGVALEAALAVDEFGSQTYLAVRTAQSAWMNIAADTAAWAAAGELFCSRNQHGAQISVPVCAENGTVLGVIQVEFEHQLPESDDTPATEWVALALALIEPLKQLLNFSCEDETL</sequence>
<gene>
    <name evidence="1" type="ORF">L4H06_00180</name>
    <name evidence="2" type="ORF">L4H06_04690</name>
</gene>
<name>A0AAW5AK61_9NEIS</name>
<proteinExistence type="predicted"/>
<protein>
    <recommendedName>
        <fullName evidence="4">GAF domain-containing protein</fullName>
    </recommendedName>
</protein>
<dbReference type="RefSeq" id="WP_237092057.1">
    <property type="nucleotide sequence ID" value="NZ_JAKKDL010000001.1"/>
</dbReference>
<organism evidence="2 3">
    <name type="scientific">Neisseria lisongii</name>
    <dbReference type="NCBI Taxonomy" id="2912188"/>
    <lineage>
        <taxon>Bacteria</taxon>
        <taxon>Pseudomonadati</taxon>
        <taxon>Pseudomonadota</taxon>
        <taxon>Betaproteobacteria</taxon>
        <taxon>Neisseriales</taxon>
        <taxon>Neisseriaceae</taxon>
        <taxon>Neisseria</taxon>
    </lineage>
</organism>
<accession>A0AAW5AK61</accession>
<dbReference type="AlphaFoldDB" id="A0AAW5AK61"/>
<evidence type="ECO:0008006" key="4">
    <source>
        <dbReference type="Google" id="ProtNLM"/>
    </source>
</evidence>
<dbReference type="EMBL" id="JAKKDL010000001">
    <property type="protein sequence ID" value="MCF7528661.1"/>
    <property type="molecule type" value="Genomic_DNA"/>
</dbReference>
<evidence type="ECO:0000313" key="3">
    <source>
        <dbReference type="Proteomes" id="UP001201397"/>
    </source>
</evidence>
<reference evidence="2" key="1">
    <citation type="submission" date="2022-01" db="EMBL/GenBank/DDBJ databases">
        <title>Neisseria sp. ZJ104.</title>
        <authorList>
            <person name="Yang C."/>
        </authorList>
    </citation>
    <scope>NUCLEOTIDE SEQUENCE</scope>
    <source>
        <strain evidence="2">ZJ104</strain>
    </source>
</reference>
<dbReference type="Proteomes" id="UP001201397">
    <property type="component" value="Unassembled WGS sequence"/>
</dbReference>
<evidence type="ECO:0000313" key="1">
    <source>
        <dbReference type="EMBL" id="MCF7528661.1"/>
    </source>
</evidence>
<evidence type="ECO:0000313" key="2">
    <source>
        <dbReference type="EMBL" id="MCF7529519.1"/>
    </source>
</evidence>
<comment type="caution">
    <text evidence="2">The sequence shown here is derived from an EMBL/GenBank/DDBJ whole genome shotgun (WGS) entry which is preliminary data.</text>
</comment>
<dbReference type="EMBL" id="JAKKDL010000004">
    <property type="protein sequence ID" value="MCF7529519.1"/>
    <property type="molecule type" value="Genomic_DNA"/>
</dbReference>